<reference evidence="2 3" key="1">
    <citation type="journal article" date="2014" name="Genome Announc.">
        <title>Draft Genome Sequence of Amycolatopsis lurida NRRL 2430, Producer of the Glycopeptide Family Antibiotic Ristocetin.</title>
        <authorList>
            <person name="Kwun M.J."/>
            <person name="Hong H.J."/>
        </authorList>
    </citation>
    <scope>NUCLEOTIDE SEQUENCE [LARGE SCALE GENOMIC DNA]</scope>
    <source>
        <strain evidence="2 3">NRRL 2430</strain>
    </source>
</reference>
<proteinExistence type="predicted"/>
<dbReference type="GO" id="GO:0003723">
    <property type="term" value="F:RNA binding"/>
    <property type="evidence" value="ECO:0007669"/>
    <property type="project" value="InterPro"/>
</dbReference>
<dbReference type="InterPro" id="IPR005561">
    <property type="entry name" value="ANTAR"/>
</dbReference>
<dbReference type="AlphaFoldDB" id="A0A2P2FU10"/>
<feature type="domain" description="ANTAR" evidence="1">
    <location>
        <begin position="7"/>
        <end position="68"/>
    </location>
</feature>
<accession>A0A2P2FU10</accession>
<dbReference type="PROSITE" id="PS50921">
    <property type="entry name" value="ANTAR"/>
    <property type="match status" value="1"/>
</dbReference>
<evidence type="ECO:0000259" key="1">
    <source>
        <dbReference type="PROSITE" id="PS50921"/>
    </source>
</evidence>
<dbReference type="RefSeq" id="WP_034311250.1">
    <property type="nucleotide sequence ID" value="NZ_JFBM01000012.1"/>
</dbReference>
<evidence type="ECO:0000313" key="2">
    <source>
        <dbReference type="EMBL" id="KFU80228.1"/>
    </source>
</evidence>
<dbReference type="Gene3D" id="1.10.10.10">
    <property type="entry name" value="Winged helix-like DNA-binding domain superfamily/Winged helix DNA-binding domain"/>
    <property type="match status" value="1"/>
</dbReference>
<dbReference type="InterPro" id="IPR011006">
    <property type="entry name" value="CheY-like_superfamily"/>
</dbReference>
<dbReference type="PIRSF" id="PIRSF010636">
    <property type="entry name" value="ANTAR_solo"/>
    <property type="match status" value="1"/>
</dbReference>
<dbReference type="Pfam" id="PF03861">
    <property type="entry name" value="ANTAR"/>
    <property type="match status" value="1"/>
</dbReference>
<evidence type="ECO:0000313" key="3">
    <source>
        <dbReference type="Proteomes" id="UP000256220"/>
    </source>
</evidence>
<comment type="caution">
    <text evidence="2">The sequence shown here is derived from an EMBL/GenBank/DDBJ whole genome shotgun (WGS) entry which is preliminary data.</text>
</comment>
<dbReference type="EMBL" id="JFBM01000012">
    <property type="protein sequence ID" value="KFU80228.1"/>
    <property type="molecule type" value="Genomic_DNA"/>
</dbReference>
<dbReference type="InterPro" id="IPR024189">
    <property type="entry name" value="ANTAR_transcrpt_antiterm_reg"/>
</dbReference>
<dbReference type="InterPro" id="IPR036388">
    <property type="entry name" value="WH-like_DNA-bd_sf"/>
</dbReference>
<dbReference type="SUPFAM" id="SSF52172">
    <property type="entry name" value="CheY-like"/>
    <property type="match status" value="1"/>
</dbReference>
<sequence length="102" mass="11186">MTAHEDIRDPSVERDQLRRAMETLPVIEQAKGMLMVLRGWSAEQAFAALKSISQHTNVKLHDVATVIVASGSHVEPPLPDPEAVRAVLDETRRSVLGSSFGE</sequence>
<organism evidence="2 3">
    <name type="scientific">Amycolatopsis lurida NRRL 2430</name>
    <dbReference type="NCBI Taxonomy" id="1460371"/>
    <lineage>
        <taxon>Bacteria</taxon>
        <taxon>Bacillati</taxon>
        <taxon>Actinomycetota</taxon>
        <taxon>Actinomycetes</taxon>
        <taxon>Pseudonocardiales</taxon>
        <taxon>Pseudonocardiaceae</taxon>
        <taxon>Amycolatopsis</taxon>
    </lineage>
</organism>
<gene>
    <name evidence="2" type="ORF">BB31_15470</name>
</gene>
<name>A0A2P2FU10_AMYLU</name>
<dbReference type="SMART" id="SM01012">
    <property type="entry name" value="ANTAR"/>
    <property type="match status" value="1"/>
</dbReference>
<protein>
    <recommendedName>
        <fullName evidence="1">ANTAR domain-containing protein</fullName>
    </recommendedName>
</protein>
<dbReference type="Proteomes" id="UP000256220">
    <property type="component" value="Unassembled WGS sequence"/>
</dbReference>
<keyword evidence="3" id="KW-1185">Reference proteome</keyword>